<proteinExistence type="predicted"/>
<evidence type="ECO:0000313" key="2">
    <source>
        <dbReference type="EMBL" id="CAI8040142.1"/>
    </source>
</evidence>
<dbReference type="AlphaFoldDB" id="A0AA35T2W1"/>
<name>A0AA35T2W1_GEOBA</name>
<sequence>MSAYTWVRKALDVSQLPRVKLNNIQDLPGAKRKHPSPLSPSSLSSKYLPSFPPIPLPPLPFPTLLPTYPPSSLL</sequence>
<evidence type="ECO:0000313" key="3">
    <source>
        <dbReference type="Proteomes" id="UP001174909"/>
    </source>
</evidence>
<feature type="non-terminal residue" evidence="2">
    <location>
        <position position="74"/>
    </location>
</feature>
<organism evidence="2 3">
    <name type="scientific">Geodia barretti</name>
    <name type="common">Barrett's horny sponge</name>
    <dbReference type="NCBI Taxonomy" id="519541"/>
    <lineage>
        <taxon>Eukaryota</taxon>
        <taxon>Metazoa</taxon>
        <taxon>Porifera</taxon>
        <taxon>Demospongiae</taxon>
        <taxon>Heteroscleromorpha</taxon>
        <taxon>Tetractinellida</taxon>
        <taxon>Astrophorina</taxon>
        <taxon>Geodiidae</taxon>
        <taxon>Geodia</taxon>
    </lineage>
</organism>
<dbReference type="EMBL" id="CASHTH010003085">
    <property type="protein sequence ID" value="CAI8040142.1"/>
    <property type="molecule type" value="Genomic_DNA"/>
</dbReference>
<reference evidence="2" key="1">
    <citation type="submission" date="2023-03" db="EMBL/GenBank/DDBJ databases">
        <authorList>
            <person name="Steffen K."/>
            <person name="Cardenas P."/>
        </authorList>
    </citation>
    <scope>NUCLEOTIDE SEQUENCE</scope>
</reference>
<protein>
    <submittedName>
        <fullName evidence="2">Uncharacterized protein</fullName>
    </submittedName>
</protein>
<feature type="region of interest" description="Disordered" evidence="1">
    <location>
        <begin position="24"/>
        <end position="45"/>
    </location>
</feature>
<keyword evidence="3" id="KW-1185">Reference proteome</keyword>
<comment type="caution">
    <text evidence="2">The sequence shown here is derived from an EMBL/GenBank/DDBJ whole genome shotgun (WGS) entry which is preliminary data.</text>
</comment>
<accession>A0AA35T2W1</accession>
<dbReference type="Proteomes" id="UP001174909">
    <property type="component" value="Unassembled WGS sequence"/>
</dbReference>
<evidence type="ECO:0000256" key="1">
    <source>
        <dbReference type="SAM" id="MobiDB-lite"/>
    </source>
</evidence>
<gene>
    <name evidence="2" type="ORF">GBAR_LOCUS22365</name>
</gene>